<dbReference type="GO" id="GO:0006412">
    <property type="term" value="P:translation"/>
    <property type="evidence" value="ECO:0007669"/>
    <property type="project" value="InterPro"/>
</dbReference>
<evidence type="ECO:0000256" key="1">
    <source>
        <dbReference type="ARBA" id="ARBA00006815"/>
    </source>
</evidence>
<accession>A0A896WRP2</accession>
<dbReference type="GO" id="GO:0003723">
    <property type="term" value="F:RNA binding"/>
    <property type="evidence" value="ECO:0007669"/>
    <property type="project" value="TreeGrafter"/>
</dbReference>
<dbReference type="InterPro" id="IPR021131">
    <property type="entry name" value="Ribosomal_uL15/eL18"/>
</dbReference>
<evidence type="ECO:0000313" key="6">
    <source>
        <dbReference type="EMBL" id="QSE03605.1"/>
    </source>
</evidence>
<reference evidence="6" key="1">
    <citation type="journal article" date="2021" name="Parasitol. Res.">
        <title>Evolutionary relationships of Metchnikovella dogieli Paskerova et al., 2016 (Microsporidia: Metchnikovellidae) revealed by multigene phylogenetic analysis.</title>
        <authorList>
            <person name="Nassonova E.S."/>
            <person name="Bondarenko N.I."/>
            <person name="Paskerova G.G."/>
            <person name="Kovacikova M."/>
            <person name="Frolova E.V."/>
            <person name="Smirnov A.V."/>
        </authorList>
    </citation>
    <scope>NUCLEOTIDE SEQUENCE</scope>
    <source>
        <strain evidence="6">WSBS2016</strain>
    </source>
</reference>
<dbReference type="Pfam" id="PF17135">
    <property type="entry name" value="Ribosomal_L18"/>
    <property type="match status" value="1"/>
</dbReference>
<dbReference type="EMBL" id="MW052334">
    <property type="protein sequence ID" value="QSE03605.1"/>
    <property type="molecule type" value="Genomic_DNA"/>
</dbReference>
<evidence type="ECO:0000256" key="2">
    <source>
        <dbReference type="ARBA" id="ARBA00022980"/>
    </source>
</evidence>
<dbReference type="SUPFAM" id="SSF52080">
    <property type="entry name" value="Ribosomal proteins L15p and L18e"/>
    <property type="match status" value="1"/>
</dbReference>
<keyword evidence="3" id="KW-0687">Ribonucleoprotein</keyword>
<name>A0A896WRP2_9MICR</name>
<dbReference type="PANTHER" id="PTHR10934">
    <property type="entry name" value="60S RIBOSOMAL PROTEIN L18"/>
    <property type="match status" value="1"/>
</dbReference>
<evidence type="ECO:0000256" key="4">
    <source>
        <dbReference type="SAM" id="MobiDB-lite"/>
    </source>
</evidence>
<comment type="similarity">
    <text evidence="1">Belongs to the eukaryotic ribosomal protein eL18 family.</text>
</comment>
<dbReference type="Gene3D" id="3.100.10.10">
    <property type="match status" value="1"/>
</dbReference>
<dbReference type="AlphaFoldDB" id="A0A896WRP2"/>
<dbReference type="GO" id="GO:0022625">
    <property type="term" value="C:cytosolic large ribosomal subunit"/>
    <property type="evidence" value="ECO:0007669"/>
    <property type="project" value="TreeGrafter"/>
</dbReference>
<organism evidence="6">
    <name type="scientific">Metchnikovella dogieli</name>
    <dbReference type="NCBI Taxonomy" id="2804710"/>
    <lineage>
        <taxon>Eukaryota</taxon>
        <taxon>Fungi</taxon>
        <taxon>Fungi incertae sedis</taxon>
        <taxon>Microsporidia</taxon>
        <taxon>Metchnikovellidae</taxon>
        <taxon>Metchnikovella</taxon>
    </lineage>
</organism>
<dbReference type="InterPro" id="IPR036227">
    <property type="entry name" value="Ribosomal_uL15/eL18_sf"/>
</dbReference>
<keyword evidence="2 6" id="KW-0689">Ribosomal protein</keyword>
<protein>
    <submittedName>
        <fullName evidence="6">60S ribosomal protein L18</fullName>
    </submittedName>
</protein>
<dbReference type="PANTHER" id="PTHR10934:SF2">
    <property type="entry name" value="LARGE RIBOSOMAL SUBUNIT PROTEIN EL18"/>
    <property type="match status" value="1"/>
</dbReference>
<feature type="region of interest" description="Disordered" evidence="4">
    <location>
        <begin position="174"/>
        <end position="200"/>
    </location>
</feature>
<evidence type="ECO:0000259" key="5">
    <source>
        <dbReference type="Pfam" id="PF17135"/>
    </source>
</evidence>
<feature type="compositionally biased region" description="Basic residues" evidence="4">
    <location>
        <begin position="187"/>
        <end position="200"/>
    </location>
</feature>
<dbReference type="InterPro" id="IPR000039">
    <property type="entry name" value="Ribosomal_eL18"/>
</dbReference>
<sequence length="200" mass="22503">MGIDMWKVKAKKSKKSQPESKNAYLLLLCKIYDVLAARTDSQFNKSVRAYLGFTKLNKAPVSLSRIQKKYEEIEEVKGINSEMNEVFVVVGPVVSDERLHRVRKMTIVGLRFTKTARMRIGNAGGQCLTFDQLALLRPTGENCVLLRGDITTRKSAKSFGIPGKREGVVPRCASKKSFKKTEGGSMKTKKKVKLFRRGEQ</sequence>
<feature type="domain" description="Large ribosomal subunit protein uL15/eL18" evidence="5">
    <location>
        <begin position="2"/>
        <end position="183"/>
    </location>
</feature>
<proteinExistence type="inferred from homology"/>
<evidence type="ECO:0000256" key="3">
    <source>
        <dbReference type="ARBA" id="ARBA00023274"/>
    </source>
</evidence>
<dbReference type="GO" id="GO:0003735">
    <property type="term" value="F:structural constituent of ribosome"/>
    <property type="evidence" value="ECO:0007669"/>
    <property type="project" value="InterPro"/>
</dbReference>